<sequence>MVRPSPEPTESIYALMAYALRLFREKHGLTQTQVGEIMGCSVSQVSKHEAGTAPLDDRDCQRLENAWDLGKLFSAMSHYAKLGADPDWYRRLLHFHRTATQHRIFQNNLIPIPCQTEAYARCLLEAGWAAGHVEDVDAAVERRMEHQRKILANDPQIWLVLDQPALRTMGSRDIMAEQLDRLLELMTPPTSFSFRMIPDASAPHIGVDGSFSVFELPSRMLVGFAGTVFEIGRVIEDQSEAAAVFLRFERLAARAWSEDQSRDFIVQMRGSL</sequence>
<protein>
    <submittedName>
        <fullName evidence="2">Helix-turn-helix transcriptional regulator</fullName>
    </submittedName>
</protein>
<dbReference type="Pfam" id="PF19054">
    <property type="entry name" value="DUF5753"/>
    <property type="match status" value="1"/>
</dbReference>
<dbReference type="CDD" id="cd00093">
    <property type="entry name" value="HTH_XRE"/>
    <property type="match status" value="1"/>
</dbReference>
<dbReference type="SUPFAM" id="SSF47413">
    <property type="entry name" value="lambda repressor-like DNA-binding domains"/>
    <property type="match status" value="1"/>
</dbReference>
<reference evidence="2 3" key="1">
    <citation type="submission" date="2021-07" db="EMBL/GenBank/DDBJ databases">
        <title>Actinomadura sp. PM05-2 isolated from lichen.</title>
        <authorList>
            <person name="Somphong A."/>
            <person name="Phongsopitanun W."/>
            <person name="Tanasupawat S."/>
            <person name="Peongsungnone V."/>
        </authorList>
    </citation>
    <scope>NUCLEOTIDE SEQUENCE [LARGE SCALE GENOMIC DNA]</scope>
    <source>
        <strain evidence="2 3">PM05-2</strain>
    </source>
</reference>
<evidence type="ECO:0000313" key="2">
    <source>
        <dbReference type="EMBL" id="MBW8483056.1"/>
    </source>
</evidence>
<keyword evidence="3" id="KW-1185">Reference proteome</keyword>
<dbReference type="InterPro" id="IPR010982">
    <property type="entry name" value="Lambda_DNA-bd_dom_sf"/>
</dbReference>
<name>A0ABS7FRW7_9ACTN</name>
<dbReference type="Gene3D" id="1.10.260.40">
    <property type="entry name" value="lambda repressor-like DNA-binding domains"/>
    <property type="match status" value="1"/>
</dbReference>
<dbReference type="PROSITE" id="PS50943">
    <property type="entry name" value="HTH_CROC1"/>
    <property type="match status" value="1"/>
</dbReference>
<comment type="caution">
    <text evidence="2">The sequence shown here is derived from an EMBL/GenBank/DDBJ whole genome shotgun (WGS) entry which is preliminary data.</text>
</comment>
<dbReference type="Proteomes" id="UP000774570">
    <property type="component" value="Unassembled WGS sequence"/>
</dbReference>
<dbReference type="SMART" id="SM00530">
    <property type="entry name" value="HTH_XRE"/>
    <property type="match status" value="1"/>
</dbReference>
<dbReference type="Pfam" id="PF01381">
    <property type="entry name" value="HTH_3"/>
    <property type="match status" value="1"/>
</dbReference>
<dbReference type="InterPro" id="IPR043917">
    <property type="entry name" value="DUF5753"/>
</dbReference>
<gene>
    <name evidence="2" type="ORF">K1Y72_11795</name>
</gene>
<dbReference type="EMBL" id="JAIBOA010000006">
    <property type="protein sequence ID" value="MBW8483056.1"/>
    <property type="molecule type" value="Genomic_DNA"/>
</dbReference>
<feature type="domain" description="HTH cro/C1-type" evidence="1">
    <location>
        <begin position="20"/>
        <end position="66"/>
    </location>
</feature>
<accession>A0ABS7FRW7</accession>
<dbReference type="InterPro" id="IPR001387">
    <property type="entry name" value="Cro/C1-type_HTH"/>
</dbReference>
<evidence type="ECO:0000259" key="1">
    <source>
        <dbReference type="PROSITE" id="PS50943"/>
    </source>
</evidence>
<evidence type="ECO:0000313" key="3">
    <source>
        <dbReference type="Proteomes" id="UP000774570"/>
    </source>
</evidence>
<organism evidence="2 3">
    <name type="scientific">Actinomadura parmotrematis</name>
    <dbReference type="NCBI Taxonomy" id="2864039"/>
    <lineage>
        <taxon>Bacteria</taxon>
        <taxon>Bacillati</taxon>
        <taxon>Actinomycetota</taxon>
        <taxon>Actinomycetes</taxon>
        <taxon>Streptosporangiales</taxon>
        <taxon>Thermomonosporaceae</taxon>
        <taxon>Actinomadura</taxon>
    </lineage>
</organism>
<proteinExistence type="predicted"/>
<dbReference type="RefSeq" id="WP_220165985.1">
    <property type="nucleotide sequence ID" value="NZ_JAIBOA010000006.1"/>
</dbReference>